<keyword evidence="4" id="KW-1185">Reference proteome</keyword>
<dbReference type="InterPro" id="IPR035892">
    <property type="entry name" value="C2_domain_sf"/>
</dbReference>
<protein>
    <recommendedName>
        <fullName evidence="2">C2 domain-containing protein</fullName>
    </recommendedName>
</protein>
<name>A0AAV2GZF9_LYMST</name>
<dbReference type="Pfam" id="PF00168">
    <property type="entry name" value="C2"/>
    <property type="match status" value="1"/>
</dbReference>
<comment type="caution">
    <text evidence="3">The sequence shown here is derived from an EMBL/GenBank/DDBJ whole genome shotgun (WGS) entry which is preliminary data.</text>
</comment>
<organism evidence="3 4">
    <name type="scientific">Lymnaea stagnalis</name>
    <name type="common">Great pond snail</name>
    <name type="synonym">Helix stagnalis</name>
    <dbReference type="NCBI Taxonomy" id="6523"/>
    <lineage>
        <taxon>Eukaryota</taxon>
        <taxon>Metazoa</taxon>
        <taxon>Spiralia</taxon>
        <taxon>Lophotrochozoa</taxon>
        <taxon>Mollusca</taxon>
        <taxon>Gastropoda</taxon>
        <taxon>Heterobranchia</taxon>
        <taxon>Euthyneura</taxon>
        <taxon>Panpulmonata</taxon>
        <taxon>Hygrophila</taxon>
        <taxon>Lymnaeoidea</taxon>
        <taxon>Lymnaeidae</taxon>
        <taxon>Lymnaea</taxon>
    </lineage>
</organism>
<gene>
    <name evidence="3" type="ORF">GSLYS_00000114001</name>
</gene>
<feature type="domain" description="C2" evidence="2">
    <location>
        <begin position="1"/>
        <end position="106"/>
    </location>
</feature>
<feature type="region of interest" description="Disordered" evidence="1">
    <location>
        <begin position="145"/>
        <end position="177"/>
    </location>
</feature>
<proteinExistence type="predicted"/>
<dbReference type="CDD" id="cd00030">
    <property type="entry name" value="C2"/>
    <property type="match status" value="1"/>
</dbReference>
<dbReference type="InterPro" id="IPR013783">
    <property type="entry name" value="Ig-like_fold"/>
</dbReference>
<evidence type="ECO:0000259" key="2">
    <source>
        <dbReference type="PROSITE" id="PS50004"/>
    </source>
</evidence>
<evidence type="ECO:0000313" key="4">
    <source>
        <dbReference type="Proteomes" id="UP001497497"/>
    </source>
</evidence>
<dbReference type="Pfam" id="PF01833">
    <property type="entry name" value="TIG"/>
    <property type="match status" value="1"/>
</dbReference>
<dbReference type="AlphaFoldDB" id="A0AAV2GZF9"/>
<dbReference type="InterPro" id="IPR002909">
    <property type="entry name" value="IPT_dom"/>
</dbReference>
<dbReference type="SUPFAM" id="SSF49562">
    <property type="entry name" value="C2 domain (Calcium/lipid-binding domain, CaLB)"/>
    <property type="match status" value="1"/>
</dbReference>
<dbReference type="EMBL" id="CAXITT010000001">
    <property type="protein sequence ID" value="CAL1525937.1"/>
    <property type="molecule type" value="Genomic_DNA"/>
</dbReference>
<sequence>MEADEVTVVVHGARGLQGKKPGRHKYSVIFGVGSKKYRTSVVKEPNGSPDWNEESIVHVTNASDHVFFTVTEKDDVLGQIIIPVASLLTVKGVVKKSPLKPHKKCQSPQGELIFQCYISKQRPVMMSPQIRSGPVANSGAQLTGFQRLRHNFSPSPTIQKQKKEEREEKKKSSSLANFNKKLSKSIHDIFHIGRFDGNDQQDDDQSGKNKRFSLRFPSLGSGLDQSGRDIPMVTHIVPNMASIHGGTRLAIEGKNLGIGKSDILELILCGSDLLDTIEFESDNRIYVTTQPTAAGKGDLWIETAKGGQNVIKGIFTFVDRSAVATPVADKKIFDNGSVSSRGKNSALADSLAEKSSAPDTNTAVTIENRGSTNIERSSSLNQEDRLRKAAPISGSATLPRIHISCEGESTDPVDGQGGKFRKNFQKHTRTASESVVAMSKDADCRKSSEKAELQAEILRLHKENQALKQENADMKTYIDGLVARVLVRCPDALAAGDDLKPLQPRS</sequence>
<dbReference type="Gene3D" id="2.60.40.10">
    <property type="entry name" value="Immunoglobulins"/>
    <property type="match status" value="1"/>
</dbReference>
<dbReference type="CDD" id="cd00102">
    <property type="entry name" value="IPT"/>
    <property type="match status" value="1"/>
</dbReference>
<feature type="region of interest" description="Disordered" evidence="1">
    <location>
        <begin position="194"/>
        <end position="213"/>
    </location>
</feature>
<dbReference type="PROSITE" id="PS50004">
    <property type="entry name" value="C2"/>
    <property type="match status" value="1"/>
</dbReference>
<dbReference type="SUPFAM" id="SSF81296">
    <property type="entry name" value="E set domains"/>
    <property type="match status" value="1"/>
</dbReference>
<dbReference type="SMART" id="SM00239">
    <property type="entry name" value="C2"/>
    <property type="match status" value="1"/>
</dbReference>
<evidence type="ECO:0000256" key="1">
    <source>
        <dbReference type="SAM" id="MobiDB-lite"/>
    </source>
</evidence>
<dbReference type="Proteomes" id="UP001497497">
    <property type="component" value="Unassembled WGS sequence"/>
</dbReference>
<feature type="compositionally biased region" description="Basic and acidic residues" evidence="1">
    <location>
        <begin position="161"/>
        <end position="171"/>
    </location>
</feature>
<reference evidence="3 4" key="1">
    <citation type="submission" date="2024-04" db="EMBL/GenBank/DDBJ databases">
        <authorList>
            <consortium name="Genoscope - CEA"/>
            <person name="William W."/>
        </authorList>
    </citation>
    <scope>NUCLEOTIDE SEQUENCE [LARGE SCALE GENOMIC DNA]</scope>
</reference>
<dbReference type="Gene3D" id="2.60.40.150">
    <property type="entry name" value="C2 domain"/>
    <property type="match status" value="1"/>
</dbReference>
<dbReference type="InterPro" id="IPR000008">
    <property type="entry name" value="C2_dom"/>
</dbReference>
<dbReference type="InterPro" id="IPR014756">
    <property type="entry name" value="Ig_E-set"/>
</dbReference>
<evidence type="ECO:0000313" key="3">
    <source>
        <dbReference type="EMBL" id="CAL1525937.1"/>
    </source>
</evidence>
<accession>A0AAV2GZF9</accession>